<sequence>MSFIRDGPVPHESEATHPITFKDWHHGTSYTSTADRPRPRPLVSNSWHTVLVDGPRQHMHVPECAPVFRALDPICSMPEYEYEQEDRACSPSLNVEPSFASWANVEYGGEVRAAPNRLSAAAPPPFRNYAKLSSSSNSWVHSLPDRALCPDDEMAPCFRCKQSGLQSCLKGLPYPLCYRGVICSACLERGRLVCDHGKNCFRENEER</sequence>
<evidence type="ECO:0000256" key="1">
    <source>
        <dbReference type="SAM" id="MobiDB-lite"/>
    </source>
</evidence>
<proteinExistence type="predicted"/>
<accession>A0A6A5T825</accession>
<feature type="compositionally biased region" description="Basic and acidic residues" evidence="1">
    <location>
        <begin position="8"/>
        <end position="26"/>
    </location>
</feature>
<dbReference type="AlphaFoldDB" id="A0A6A5T825"/>
<name>A0A6A5T825_9PLEO</name>
<gene>
    <name evidence="2" type="ORF">CC80DRAFT_498015</name>
</gene>
<organism evidence="2 3">
    <name type="scientific">Byssothecium circinans</name>
    <dbReference type="NCBI Taxonomy" id="147558"/>
    <lineage>
        <taxon>Eukaryota</taxon>
        <taxon>Fungi</taxon>
        <taxon>Dikarya</taxon>
        <taxon>Ascomycota</taxon>
        <taxon>Pezizomycotina</taxon>
        <taxon>Dothideomycetes</taxon>
        <taxon>Pleosporomycetidae</taxon>
        <taxon>Pleosporales</taxon>
        <taxon>Massarineae</taxon>
        <taxon>Massarinaceae</taxon>
        <taxon>Byssothecium</taxon>
    </lineage>
</organism>
<dbReference type="EMBL" id="ML977050">
    <property type="protein sequence ID" value="KAF1948721.1"/>
    <property type="molecule type" value="Genomic_DNA"/>
</dbReference>
<dbReference type="Proteomes" id="UP000800035">
    <property type="component" value="Unassembled WGS sequence"/>
</dbReference>
<evidence type="ECO:0000313" key="3">
    <source>
        <dbReference type="Proteomes" id="UP000800035"/>
    </source>
</evidence>
<evidence type="ECO:0000313" key="2">
    <source>
        <dbReference type="EMBL" id="KAF1948721.1"/>
    </source>
</evidence>
<protein>
    <submittedName>
        <fullName evidence="2">Uncharacterized protein</fullName>
    </submittedName>
</protein>
<feature type="region of interest" description="Disordered" evidence="1">
    <location>
        <begin position="1"/>
        <end position="42"/>
    </location>
</feature>
<keyword evidence="3" id="KW-1185">Reference proteome</keyword>
<reference evidence="2" key="1">
    <citation type="journal article" date="2020" name="Stud. Mycol.">
        <title>101 Dothideomycetes genomes: a test case for predicting lifestyles and emergence of pathogens.</title>
        <authorList>
            <person name="Haridas S."/>
            <person name="Albert R."/>
            <person name="Binder M."/>
            <person name="Bloem J."/>
            <person name="Labutti K."/>
            <person name="Salamov A."/>
            <person name="Andreopoulos B."/>
            <person name="Baker S."/>
            <person name="Barry K."/>
            <person name="Bills G."/>
            <person name="Bluhm B."/>
            <person name="Cannon C."/>
            <person name="Castanera R."/>
            <person name="Culley D."/>
            <person name="Daum C."/>
            <person name="Ezra D."/>
            <person name="Gonzalez J."/>
            <person name="Henrissat B."/>
            <person name="Kuo A."/>
            <person name="Liang C."/>
            <person name="Lipzen A."/>
            <person name="Lutzoni F."/>
            <person name="Magnuson J."/>
            <person name="Mondo S."/>
            <person name="Nolan M."/>
            <person name="Ohm R."/>
            <person name="Pangilinan J."/>
            <person name="Park H.-J."/>
            <person name="Ramirez L."/>
            <person name="Alfaro M."/>
            <person name="Sun H."/>
            <person name="Tritt A."/>
            <person name="Yoshinaga Y."/>
            <person name="Zwiers L.-H."/>
            <person name="Turgeon B."/>
            <person name="Goodwin S."/>
            <person name="Spatafora J."/>
            <person name="Crous P."/>
            <person name="Grigoriev I."/>
        </authorList>
    </citation>
    <scope>NUCLEOTIDE SEQUENCE</scope>
    <source>
        <strain evidence="2">CBS 675.92</strain>
    </source>
</reference>